<dbReference type="RefSeq" id="WP_198281877.1">
    <property type="nucleotide sequence ID" value="NZ_JAEEAQ010000829.1"/>
</dbReference>
<feature type="transmembrane region" description="Helical" evidence="2">
    <location>
        <begin position="305"/>
        <end position="326"/>
    </location>
</feature>
<dbReference type="EMBL" id="JAEEAQ010000829">
    <property type="protein sequence ID" value="MBI0319397.1"/>
    <property type="molecule type" value="Genomic_DNA"/>
</dbReference>
<protein>
    <recommendedName>
        <fullName evidence="5">DUF916 domain-containing protein</fullName>
    </recommendedName>
</protein>
<sequence length="369" mass="38449">MPSRIRAAVHAVIRRAGRAAVRAVRPAVRAAVRRAVRAVRPAVRAAVRPAVRRAVRGCAPVLLAASLVSPVVPVPWAATAAAAGPDWSAAPAAGGGGAPGAGDRPYIYLEGGPGAVLEDKLSVTNRSEHPRTVRLRGGEGARIALAERQVTVPPRTRADIPFTVTVPSDAVPGEHPGAVMVSSGGREIAVRLRLRISGATLSALSVEDVTVQDHGGGAAIRYALVNRGNTVLTPRLAVRADGLFGQVLSRGPRTLPVELPPGKRVRLTESWPDPPALDSVDVTLTVTAGGGAHATATAGYTAVPWWLLAPAATALAAAGGGVWLLLRRRRRRHRTPRSQPQPEQEPQPQPEPQPEPQPQPQRTGAGATT</sequence>
<gene>
    <name evidence="3" type="ORF">JBF12_41780</name>
</gene>
<keyword evidence="2" id="KW-1133">Transmembrane helix</keyword>
<reference evidence="3 4" key="1">
    <citation type="submission" date="2020-12" db="EMBL/GenBank/DDBJ databases">
        <authorList>
            <person name="Kusuma A.B."/>
            <person name="Nouioui I."/>
            <person name="Goodfellow M."/>
        </authorList>
    </citation>
    <scope>NUCLEOTIDE SEQUENCE [LARGE SCALE GENOMIC DNA]</scope>
    <source>
        <strain evidence="3 4">DSM 41764</strain>
    </source>
</reference>
<feature type="compositionally biased region" description="Pro residues" evidence="1">
    <location>
        <begin position="343"/>
        <end position="359"/>
    </location>
</feature>
<organism evidence="3 4">
    <name type="scientific">Streptomyces javensis</name>
    <dbReference type="NCBI Taxonomy" id="114698"/>
    <lineage>
        <taxon>Bacteria</taxon>
        <taxon>Bacillati</taxon>
        <taxon>Actinomycetota</taxon>
        <taxon>Actinomycetes</taxon>
        <taxon>Kitasatosporales</taxon>
        <taxon>Streptomycetaceae</taxon>
        <taxon>Streptomyces</taxon>
        <taxon>Streptomyces violaceusniger group</taxon>
    </lineage>
</organism>
<evidence type="ECO:0000313" key="3">
    <source>
        <dbReference type="EMBL" id="MBI0319397.1"/>
    </source>
</evidence>
<dbReference type="Proteomes" id="UP000638849">
    <property type="component" value="Unassembled WGS sequence"/>
</dbReference>
<dbReference type="Gene3D" id="2.60.40.10">
    <property type="entry name" value="Immunoglobulins"/>
    <property type="match status" value="1"/>
</dbReference>
<feature type="region of interest" description="Disordered" evidence="1">
    <location>
        <begin position="330"/>
        <end position="369"/>
    </location>
</feature>
<keyword evidence="4" id="KW-1185">Reference proteome</keyword>
<evidence type="ECO:0000256" key="2">
    <source>
        <dbReference type="SAM" id="Phobius"/>
    </source>
</evidence>
<name>A0ABS0RPK0_9ACTN</name>
<accession>A0ABS0RPK0</accession>
<evidence type="ECO:0008006" key="5">
    <source>
        <dbReference type="Google" id="ProtNLM"/>
    </source>
</evidence>
<keyword evidence="2" id="KW-0472">Membrane</keyword>
<comment type="caution">
    <text evidence="3">The sequence shown here is derived from an EMBL/GenBank/DDBJ whole genome shotgun (WGS) entry which is preliminary data.</text>
</comment>
<evidence type="ECO:0000256" key="1">
    <source>
        <dbReference type="SAM" id="MobiDB-lite"/>
    </source>
</evidence>
<proteinExistence type="predicted"/>
<evidence type="ECO:0000313" key="4">
    <source>
        <dbReference type="Proteomes" id="UP000638849"/>
    </source>
</evidence>
<keyword evidence="2" id="KW-0812">Transmembrane</keyword>
<dbReference type="InterPro" id="IPR013783">
    <property type="entry name" value="Ig-like_fold"/>
</dbReference>